<feature type="non-terminal residue" evidence="1">
    <location>
        <position position="44"/>
    </location>
</feature>
<keyword evidence="2" id="KW-1185">Reference proteome</keyword>
<dbReference type="AlphaFoldDB" id="A0AA35S0P8"/>
<name>A0AA35S0P8_GEOBA</name>
<organism evidence="1 2">
    <name type="scientific">Geodia barretti</name>
    <name type="common">Barrett's horny sponge</name>
    <dbReference type="NCBI Taxonomy" id="519541"/>
    <lineage>
        <taxon>Eukaryota</taxon>
        <taxon>Metazoa</taxon>
        <taxon>Porifera</taxon>
        <taxon>Demospongiae</taxon>
        <taxon>Heteroscleromorpha</taxon>
        <taxon>Tetractinellida</taxon>
        <taxon>Astrophorina</taxon>
        <taxon>Geodiidae</taxon>
        <taxon>Geodia</taxon>
    </lineage>
</organism>
<sequence length="44" mass="4987">PRGLKEVTPSWWDSGGTHTLRSLREKYILYSSIHLDKVRGTASS</sequence>
<evidence type="ECO:0000313" key="1">
    <source>
        <dbReference type="EMBL" id="CAI8021290.1"/>
    </source>
</evidence>
<gene>
    <name evidence="1" type="ORF">GBAR_LOCUS12643</name>
</gene>
<reference evidence="1" key="1">
    <citation type="submission" date="2023-03" db="EMBL/GenBank/DDBJ databases">
        <authorList>
            <person name="Steffen K."/>
            <person name="Cardenas P."/>
        </authorList>
    </citation>
    <scope>NUCLEOTIDE SEQUENCE</scope>
</reference>
<evidence type="ECO:0000313" key="2">
    <source>
        <dbReference type="Proteomes" id="UP001174909"/>
    </source>
</evidence>
<feature type="non-terminal residue" evidence="1">
    <location>
        <position position="1"/>
    </location>
</feature>
<comment type="caution">
    <text evidence="1">The sequence shown here is derived from an EMBL/GenBank/DDBJ whole genome shotgun (WGS) entry which is preliminary data.</text>
</comment>
<dbReference type="Proteomes" id="UP001174909">
    <property type="component" value="Unassembled WGS sequence"/>
</dbReference>
<dbReference type="EMBL" id="CASHTH010001879">
    <property type="protein sequence ID" value="CAI8021290.1"/>
    <property type="molecule type" value="Genomic_DNA"/>
</dbReference>
<protein>
    <submittedName>
        <fullName evidence="1">Uncharacterized protein</fullName>
    </submittedName>
</protein>
<accession>A0AA35S0P8</accession>
<proteinExistence type="predicted"/>